<reference evidence="2 3" key="1">
    <citation type="submission" date="2020-08" db="EMBL/GenBank/DDBJ databases">
        <authorList>
            <person name="Hejnol A."/>
        </authorList>
    </citation>
    <scope>NUCLEOTIDE SEQUENCE [LARGE SCALE GENOMIC DNA]</scope>
</reference>
<dbReference type="Proteomes" id="UP000549394">
    <property type="component" value="Unassembled WGS sequence"/>
</dbReference>
<evidence type="ECO:0000313" key="2">
    <source>
        <dbReference type="EMBL" id="CAD5119205.1"/>
    </source>
</evidence>
<evidence type="ECO:0000256" key="1">
    <source>
        <dbReference type="SAM" id="SignalP"/>
    </source>
</evidence>
<name>A0A7I8VU15_9ANNE</name>
<keyword evidence="3" id="KW-1185">Reference proteome</keyword>
<gene>
    <name evidence="2" type="ORF">DGYR_LOCUS7480</name>
</gene>
<keyword evidence="1" id="KW-0732">Signal</keyword>
<proteinExistence type="predicted"/>
<accession>A0A7I8VU15</accession>
<feature type="chain" id="PRO_5029584393" evidence="1">
    <location>
        <begin position="20"/>
        <end position="260"/>
    </location>
</feature>
<protein>
    <submittedName>
        <fullName evidence="2">DgyrCDS7839</fullName>
    </submittedName>
</protein>
<organism evidence="2 3">
    <name type="scientific">Dimorphilus gyrociliatus</name>
    <dbReference type="NCBI Taxonomy" id="2664684"/>
    <lineage>
        <taxon>Eukaryota</taxon>
        <taxon>Metazoa</taxon>
        <taxon>Spiralia</taxon>
        <taxon>Lophotrochozoa</taxon>
        <taxon>Annelida</taxon>
        <taxon>Polychaeta</taxon>
        <taxon>Polychaeta incertae sedis</taxon>
        <taxon>Dinophilidae</taxon>
        <taxon>Dimorphilus</taxon>
    </lineage>
</organism>
<dbReference type="AlphaFoldDB" id="A0A7I8VU15"/>
<feature type="signal peptide" evidence="1">
    <location>
        <begin position="1"/>
        <end position="19"/>
    </location>
</feature>
<comment type="caution">
    <text evidence="2">The sequence shown here is derived from an EMBL/GenBank/DDBJ whole genome shotgun (WGS) entry which is preliminary data.</text>
</comment>
<evidence type="ECO:0000313" key="3">
    <source>
        <dbReference type="Proteomes" id="UP000549394"/>
    </source>
</evidence>
<sequence>MESLVILLIFIQFISLSYGRICSPAKFNSDVADMYFAGNAQEGADQAIFSYRGKLVYDYLEKRWAFDRFDIRNASNNLRIVVDHGKDRMFVKTETYCVVSPVGDVKMYPACLPDNATNHGPYSYATGEHKINFDYYSYDLMGFPVRFLFKVNAMDSSFMQDTSFGTVPNNYLIYEGESPCIPWEYPTRAKTGDCWKSHFKKQRSIFGSTLTGQLANLRYTNTKYGIKGVEDFFDLPDGCEVVEEWAFEIKKGKWKMDCSD</sequence>
<dbReference type="EMBL" id="CAJFCJ010000009">
    <property type="protein sequence ID" value="CAD5119205.1"/>
    <property type="molecule type" value="Genomic_DNA"/>
</dbReference>